<dbReference type="RefSeq" id="WP_142892810.1">
    <property type="nucleotide sequence ID" value="NZ_ML660162.1"/>
</dbReference>
<dbReference type="EMBL" id="VIKS01000004">
    <property type="protein sequence ID" value="TQV88302.1"/>
    <property type="molecule type" value="Genomic_DNA"/>
</dbReference>
<accession>A0A545UFQ5</accession>
<organism evidence="1 2">
    <name type="scientific">Aliikangiella coralliicola</name>
    <dbReference type="NCBI Taxonomy" id="2592383"/>
    <lineage>
        <taxon>Bacteria</taxon>
        <taxon>Pseudomonadati</taxon>
        <taxon>Pseudomonadota</taxon>
        <taxon>Gammaproteobacteria</taxon>
        <taxon>Oceanospirillales</taxon>
        <taxon>Pleioneaceae</taxon>
        <taxon>Aliikangiella</taxon>
    </lineage>
</organism>
<evidence type="ECO:0000313" key="1">
    <source>
        <dbReference type="EMBL" id="TQV88302.1"/>
    </source>
</evidence>
<sequence>MITIATIDQQLSQQSRFCLIDWLLTDNFIDYSEYEAWRYEKNELLIDAIQLNQEALRNLLADTERHCRSLGLVSEPQEYFSWTNEKRKILSASHNSQQNSQLTQCWLRPQDQPQLDLFMDNTAQLVEHELLQYLEARQFSLAQNILKKLSELNAECPRLGGYQDLINYGLHMQANEQIDSEMLAAELTGLKTEVMPLAVEVLGQSTRDYLSFAWRRLANNMVNVNFDPAQPELHASFALLEIPDYRSAVTGLLADTNLYQQPILLERLARSYLALHQDDNAMIVICLLMEADGDYAEDLLDDLKSYDIHRQWQDFWEENDAWPREHFPAYLMIKKPALIHQLDNFPPMMNPVTNAMTDLIKLKLNQEDEIPARKAMLELSKDLLYVYLDS</sequence>
<protein>
    <submittedName>
        <fullName evidence="1">Uncharacterized protein</fullName>
    </submittedName>
</protein>
<proteinExistence type="predicted"/>
<dbReference type="Proteomes" id="UP000315439">
    <property type="component" value="Unassembled WGS sequence"/>
</dbReference>
<dbReference type="OrthoDB" id="5701636at2"/>
<dbReference type="AlphaFoldDB" id="A0A545UFQ5"/>
<name>A0A545UFQ5_9GAMM</name>
<reference evidence="1 2" key="1">
    <citation type="submission" date="2019-07" db="EMBL/GenBank/DDBJ databases">
        <title>Draft genome for Aliikangiella sp. M105.</title>
        <authorList>
            <person name="Wang G."/>
        </authorList>
    </citation>
    <scope>NUCLEOTIDE SEQUENCE [LARGE SCALE GENOMIC DNA]</scope>
    <source>
        <strain evidence="1 2">M105</strain>
    </source>
</reference>
<evidence type="ECO:0000313" key="2">
    <source>
        <dbReference type="Proteomes" id="UP000315439"/>
    </source>
</evidence>
<comment type="caution">
    <text evidence="1">The sequence shown here is derived from an EMBL/GenBank/DDBJ whole genome shotgun (WGS) entry which is preliminary data.</text>
</comment>
<gene>
    <name evidence="1" type="ORF">FLL46_07180</name>
</gene>
<keyword evidence="2" id="KW-1185">Reference proteome</keyword>